<dbReference type="PANTHER" id="PTHR36681">
    <property type="entry name" value="NUCLEAR GTPASE, GERMINAL CENTER-ASSOCIATED, TANDEM DUPLICATE 3"/>
    <property type="match status" value="1"/>
</dbReference>
<dbReference type="InterPro" id="IPR027417">
    <property type="entry name" value="P-loop_NTPase"/>
</dbReference>
<organism evidence="4 5">
    <name type="scientific">Colletotrichum kahawae</name>
    <name type="common">Coffee berry disease fungus</name>
    <dbReference type="NCBI Taxonomy" id="34407"/>
    <lineage>
        <taxon>Eukaryota</taxon>
        <taxon>Fungi</taxon>
        <taxon>Dikarya</taxon>
        <taxon>Ascomycota</taxon>
        <taxon>Pezizomycotina</taxon>
        <taxon>Sordariomycetes</taxon>
        <taxon>Hypocreomycetidae</taxon>
        <taxon>Glomerellales</taxon>
        <taxon>Glomerellaceae</taxon>
        <taxon>Colletotrichum</taxon>
        <taxon>Colletotrichum gloeosporioides species complex</taxon>
    </lineage>
</organism>
<keyword evidence="1" id="KW-0175">Coiled coil</keyword>
<evidence type="ECO:0000256" key="1">
    <source>
        <dbReference type="SAM" id="Coils"/>
    </source>
</evidence>
<dbReference type="EMBL" id="VYYT01000114">
    <property type="protein sequence ID" value="KAK2767865.1"/>
    <property type="molecule type" value="Genomic_DNA"/>
</dbReference>
<feature type="coiled-coil region" evidence="1">
    <location>
        <begin position="423"/>
        <end position="450"/>
    </location>
</feature>
<sequence length="865" mass="97524">MFKVKTEPASGHVRRASAKMVFSILSKLKKEKDPKVWEEHVAKALPILNKLEPICEDIASSSKLNAEIKAAALSWMEQMKAVRERAAQSSKVILGVFGNTGDGKSSCINALLGEDSLLPTSTRRACTACVTEISYNDDDDSENPYRAQIDFISQEEWMHEIETFLKEVAINRAGFDDKITNKEEAEAAKSVAKARAVYANMDSKVLLGSSANDLIRHPDVHKVLGTTREFKAATGEELELLIKLYIDSGDKNDKEAIAYWPLVKAVRIFTKAKALSNGVTIVDLPGSHDADAARASIASDYMKSCAGIWIVAPIKRAVDNKAAKDLMSDAFKRQLRLDGPLSNVTFICSMTDELKLQEAMKDFKKSLDADTMQAWKKSIDYDGEIRVLQQKIRTLRAKGATTPKPDDEPDMEQPAKRIKTDEVAEKSSKLEEVRAEQARLAEKVKKACIQKRNKISRENLQDYFRSVLKEAQQQMAASNHADNHFDEDMELPVFCISSHAYQSLEGLSAGFSDPITGFDDIQDTEVPQLQQHAQGLTDDLRIAKNREVLATISQLLNSMSLWTQNAPDFKTALDAGMLRSLLNEFEQEMLSETEAGVQKLQASIYDGICHKMGALSHGAKVAALEVALGWFEGMHHATLKATFSRSGVWKTRNFNEELLHEYSSNIFDDWMMAFRLDVPSNLDDVLLETVSQINSFHKRITSQLRENGHGEMQSSWRLQQQRDLHKEAFKRLIARSKFDINEAQKKANREPLRVLEEEMTPVYRVCMNQTGRGSENRMRDVMEQHIRAHRNEMFNRAIGGSVFILLQASDNCVKALRRQMNATVRAMRNDYMMALAKRKESARHHEAGLKKEMVRILELAEMMLE</sequence>
<feature type="domain" description="Dynamin N-terminal" evidence="2">
    <location>
        <begin position="95"/>
        <end position="334"/>
    </location>
</feature>
<dbReference type="InterPro" id="IPR045063">
    <property type="entry name" value="Dynamin_N"/>
</dbReference>
<dbReference type="Pfam" id="PF00350">
    <property type="entry name" value="Dynamin_N"/>
    <property type="match status" value="1"/>
</dbReference>
<dbReference type="AlphaFoldDB" id="A0AAD9YJA1"/>
<gene>
    <name evidence="4" type="ORF">CKAH01_15199</name>
</gene>
<evidence type="ECO:0000259" key="2">
    <source>
        <dbReference type="Pfam" id="PF00350"/>
    </source>
</evidence>
<evidence type="ECO:0000313" key="5">
    <source>
        <dbReference type="Proteomes" id="UP001281614"/>
    </source>
</evidence>
<dbReference type="SUPFAM" id="SSF52540">
    <property type="entry name" value="P-loop containing nucleoside triphosphate hydrolases"/>
    <property type="match status" value="1"/>
</dbReference>
<accession>A0AAD9YJA1</accession>
<evidence type="ECO:0000313" key="4">
    <source>
        <dbReference type="EMBL" id="KAK2767865.1"/>
    </source>
</evidence>
<reference evidence="4" key="1">
    <citation type="submission" date="2023-02" db="EMBL/GenBank/DDBJ databases">
        <title>Colletotrichum kahawae CIFC_Que2 genome sequencing and assembly.</title>
        <authorList>
            <person name="Baroncelli R."/>
        </authorList>
    </citation>
    <scope>NUCLEOTIDE SEQUENCE</scope>
    <source>
        <strain evidence="4">CIFC_Que2</strain>
    </source>
</reference>
<dbReference type="Proteomes" id="UP001281614">
    <property type="component" value="Unassembled WGS sequence"/>
</dbReference>
<name>A0AAD9YJA1_COLKA</name>
<comment type="caution">
    <text evidence="4">The sequence shown here is derived from an EMBL/GenBank/DDBJ whole genome shotgun (WGS) entry which is preliminary data.</text>
</comment>
<keyword evidence="5" id="KW-1185">Reference proteome</keyword>
<proteinExistence type="predicted"/>
<dbReference type="Pfam" id="PF24564">
    <property type="entry name" value="DUF7605"/>
    <property type="match status" value="1"/>
</dbReference>
<feature type="domain" description="DUF7605" evidence="3">
    <location>
        <begin position="621"/>
        <end position="789"/>
    </location>
</feature>
<dbReference type="InterPro" id="IPR056024">
    <property type="entry name" value="DUF7605"/>
</dbReference>
<dbReference type="PANTHER" id="PTHR36681:SF3">
    <property type="entry name" value="NUCLEAR GTPASE, GERMINAL CENTER-ASSOCIATED, TANDEM DUPLICATE 3"/>
    <property type="match status" value="1"/>
</dbReference>
<protein>
    <submittedName>
        <fullName evidence="4">Tat pathway signal sequence</fullName>
    </submittedName>
</protein>
<evidence type="ECO:0000259" key="3">
    <source>
        <dbReference type="Pfam" id="PF24564"/>
    </source>
</evidence>
<dbReference type="Gene3D" id="3.40.50.300">
    <property type="entry name" value="P-loop containing nucleotide triphosphate hydrolases"/>
    <property type="match status" value="1"/>
</dbReference>